<evidence type="ECO:0000313" key="1">
    <source>
        <dbReference type="EMBL" id="GAA2334430.1"/>
    </source>
</evidence>
<comment type="caution">
    <text evidence="1">The sequence shown here is derived from an EMBL/GenBank/DDBJ whole genome shotgun (WGS) entry which is preliminary data.</text>
</comment>
<keyword evidence="2" id="KW-1185">Reference proteome</keyword>
<sequence length="97" mass="10693">MAASLCVGEALALHMIIETAEGMLEDNAGIETEDIYGELKERAFSNLDHEWLYAAPGDVENEASLRNWLSIHGLDVEKWFDKGAGTVVHPHPFLLDG</sequence>
<protein>
    <submittedName>
        <fullName evidence="1">Uncharacterized protein</fullName>
    </submittedName>
</protein>
<organism evidence="1 2">
    <name type="scientific">Glycomyces rutgersensis</name>
    <dbReference type="NCBI Taxonomy" id="58115"/>
    <lineage>
        <taxon>Bacteria</taxon>
        <taxon>Bacillati</taxon>
        <taxon>Actinomycetota</taxon>
        <taxon>Actinomycetes</taxon>
        <taxon>Glycomycetales</taxon>
        <taxon>Glycomycetaceae</taxon>
        <taxon>Glycomyces</taxon>
    </lineage>
</organism>
<dbReference type="Proteomes" id="UP001501584">
    <property type="component" value="Unassembled WGS sequence"/>
</dbReference>
<proteinExistence type="predicted"/>
<accession>A0ABN3FP78</accession>
<dbReference type="EMBL" id="BAAASX010000004">
    <property type="protein sequence ID" value="GAA2334430.1"/>
    <property type="molecule type" value="Genomic_DNA"/>
</dbReference>
<name>A0ABN3FP78_9ACTN</name>
<reference evidence="1 2" key="1">
    <citation type="journal article" date="2019" name="Int. J. Syst. Evol. Microbiol.">
        <title>The Global Catalogue of Microorganisms (GCM) 10K type strain sequencing project: providing services to taxonomists for standard genome sequencing and annotation.</title>
        <authorList>
            <consortium name="The Broad Institute Genomics Platform"/>
            <consortium name="The Broad Institute Genome Sequencing Center for Infectious Disease"/>
            <person name="Wu L."/>
            <person name="Ma J."/>
        </authorList>
    </citation>
    <scope>NUCLEOTIDE SEQUENCE [LARGE SCALE GENOMIC DNA]</scope>
    <source>
        <strain evidence="1 2">JCM 6238</strain>
    </source>
</reference>
<gene>
    <name evidence="1" type="ORF">GCM10010403_28020</name>
</gene>
<evidence type="ECO:0000313" key="2">
    <source>
        <dbReference type="Proteomes" id="UP001501584"/>
    </source>
</evidence>